<reference evidence="1 2" key="1">
    <citation type="submission" date="2024-09" db="EMBL/GenBank/DDBJ databases">
        <authorList>
            <person name="Sun Q."/>
            <person name="Mori K."/>
        </authorList>
    </citation>
    <scope>NUCLEOTIDE SEQUENCE [LARGE SCALE GENOMIC DNA]</scope>
    <source>
        <strain evidence="1 2">NCAIM B.02415</strain>
    </source>
</reference>
<keyword evidence="2" id="KW-1185">Reference proteome</keyword>
<comment type="caution">
    <text evidence="1">The sequence shown here is derived from an EMBL/GenBank/DDBJ whole genome shotgun (WGS) entry which is preliminary data.</text>
</comment>
<protein>
    <submittedName>
        <fullName evidence="1">Uncharacterized protein</fullName>
    </submittedName>
</protein>
<evidence type="ECO:0000313" key="2">
    <source>
        <dbReference type="Proteomes" id="UP001589828"/>
    </source>
</evidence>
<gene>
    <name evidence="1" type="ORF">ACFFGT_15660</name>
</gene>
<dbReference type="Proteomes" id="UP001589828">
    <property type="component" value="Unassembled WGS sequence"/>
</dbReference>
<dbReference type="EMBL" id="JBHLTS010000022">
    <property type="protein sequence ID" value="MFC0515656.1"/>
    <property type="molecule type" value="Genomic_DNA"/>
</dbReference>
<evidence type="ECO:0000313" key="1">
    <source>
        <dbReference type="EMBL" id="MFC0515656.1"/>
    </source>
</evidence>
<organism evidence="1 2">
    <name type="scientific">Mucilaginibacter angelicae</name>
    <dbReference type="NCBI Taxonomy" id="869718"/>
    <lineage>
        <taxon>Bacteria</taxon>
        <taxon>Pseudomonadati</taxon>
        <taxon>Bacteroidota</taxon>
        <taxon>Sphingobacteriia</taxon>
        <taxon>Sphingobacteriales</taxon>
        <taxon>Sphingobacteriaceae</taxon>
        <taxon>Mucilaginibacter</taxon>
    </lineage>
</organism>
<proteinExistence type="predicted"/>
<dbReference type="RefSeq" id="WP_377023473.1">
    <property type="nucleotide sequence ID" value="NZ_JBHLTS010000022.1"/>
</dbReference>
<sequence length="216" mass="24965">MSTQIKYTDIFGRPITEQEQNTLHDFKKMTFISNEIKTIEIFENVGNIGYQSAKYFIDATENKKDIIQKYVDATTNSSLMIYSNKEQANGFDLWDWESYEDSSQISFKGKEVFDSELRTIFSCSFDRSTNSLLKGARKFYYANQVSSPADDLLLKFTYHANGNVNLIFDSNENYGYIKSISLATFLDDTDFSQDVFPWNEHPYYHSALPYLPTGSL</sequence>
<name>A0ABV6L875_9SPHI</name>
<accession>A0ABV6L875</accession>